<organism evidence="1 2">
    <name type="scientific">Maudiozyma humilis</name>
    <name type="common">Sour dough yeast</name>
    <name type="synonym">Kazachstania humilis</name>
    <dbReference type="NCBI Taxonomy" id="51915"/>
    <lineage>
        <taxon>Eukaryota</taxon>
        <taxon>Fungi</taxon>
        <taxon>Dikarya</taxon>
        <taxon>Ascomycota</taxon>
        <taxon>Saccharomycotina</taxon>
        <taxon>Saccharomycetes</taxon>
        <taxon>Saccharomycetales</taxon>
        <taxon>Saccharomycetaceae</taxon>
        <taxon>Maudiozyma</taxon>
    </lineage>
</organism>
<dbReference type="AlphaFoldDB" id="A0AAV5S0K7"/>
<reference evidence="1 2" key="1">
    <citation type="journal article" date="2023" name="Elife">
        <title>Identification of key yeast species and microbe-microbe interactions impacting larval growth of Drosophila in the wild.</title>
        <authorList>
            <person name="Mure A."/>
            <person name="Sugiura Y."/>
            <person name="Maeda R."/>
            <person name="Honda K."/>
            <person name="Sakurai N."/>
            <person name="Takahashi Y."/>
            <person name="Watada M."/>
            <person name="Katoh T."/>
            <person name="Gotoh A."/>
            <person name="Gotoh Y."/>
            <person name="Taniguchi I."/>
            <person name="Nakamura K."/>
            <person name="Hayashi T."/>
            <person name="Katayama T."/>
            <person name="Uemura T."/>
            <person name="Hattori Y."/>
        </authorList>
    </citation>
    <scope>NUCLEOTIDE SEQUENCE [LARGE SCALE GENOMIC DNA]</scope>
    <source>
        <strain evidence="1 2">KH-74</strain>
    </source>
</reference>
<accession>A0AAV5S0K7</accession>
<comment type="caution">
    <text evidence="1">The sequence shown here is derived from an EMBL/GenBank/DDBJ whole genome shotgun (WGS) entry which is preliminary data.</text>
</comment>
<evidence type="ECO:0000313" key="1">
    <source>
        <dbReference type="EMBL" id="GMM57185.1"/>
    </source>
</evidence>
<proteinExistence type="predicted"/>
<name>A0AAV5S0K7_MAUHU</name>
<evidence type="ECO:0000313" key="2">
    <source>
        <dbReference type="Proteomes" id="UP001377567"/>
    </source>
</evidence>
<dbReference type="Proteomes" id="UP001377567">
    <property type="component" value="Unassembled WGS sequence"/>
</dbReference>
<keyword evidence="2" id="KW-1185">Reference proteome</keyword>
<protein>
    <submittedName>
        <fullName evidence="1">Uncharacterized protein</fullName>
    </submittedName>
</protein>
<sequence length="276" mass="31049">MRILAVKSMTQVDIPLPLRVSYHSGSQFISGNLKINEKFNQMVRRKNNNRYFSQSLSGTKLALCALTIGLYSFVVAGTDDILTGDPMNINHNWSEPPLPMTPLEDLPECSLSSSGYCHMPQGGSAYIGSENTTILTKLNVDSTTIPTKCDVDSTSISSKSNYNWYKIWLDALSSTSISNKSDYKWYKTWADALGSTSPFIKSWFSLYNECIVPAQHNGGIFYSVSCITLLLTSWLSTGVGILRWHAVVEITPFLRTFRRRIMSFICRWFAQMQSLI</sequence>
<dbReference type="EMBL" id="BTGD01000011">
    <property type="protein sequence ID" value="GMM57185.1"/>
    <property type="molecule type" value="Genomic_DNA"/>
</dbReference>
<gene>
    <name evidence="1" type="ORF">DAKH74_038010</name>
</gene>